<dbReference type="Proteomes" id="UP000006050">
    <property type="component" value="Chromosome"/>
</dbReference>
<dbReference type="PRINTS" id="PR01042">
    <property type="entry name" value="TRNASYNTHASP"/>
</dbReference>
<evidence type="ECO:0000256" key="3">
    <source>
        <dbReference type="ARBA" id="ARBA00022741"/>
    </source>
</evidence>
<dbReference type="InterPro" id="IPR004364">
    <property type="entry name" value="Aa-tRNA-synt_II"/>
</dbReference>
<dbReference type="PANTHER" id="PTHR22594">
    <property type="entry name" value="ASPARTYL/LYSYL-TRNA SYNTHETASE"/>
    <property type="match status" value="1"/>
</dbReference>
<evidence type="ECO:0000313" key="9">
    <source>
        <dbReference type="EMBL" id="AFL84500.1"/>
    </source>
</evidence>
<dbReference type="HOGENOM" id="CLU_004553_2_0_10"/>
<comment type="subcellular location">
    <subcellularLocation>
        <location evidence="7">Cytoplasm</location>
    </subcellularLocation>
</comment>
<dbReference type="GO" id="GO:0004816">
    <property type="term" value="F:asparagine-tRNA ligase activity"/>
    <property type="evidence" value="ECO:0007669"/>
    <property type="project" value="UniProtKB-UniRule"/>
</dbReference>
<reference evidence="10" key="1">
    <citation type="submission" date="2012-06" db="EMBL/GenBank/DDBJ databases">
        <title>The complete genome of Belliella baltica DSM 15883.</title>
        <authorList>
            <person name="Lucas S."/>
            <person name="Copeland A."/>
            <person name="Lapidus A."/>
            <person name="Goodwin L."/>
            <person name="Pitluck S."/>
            <person name="Peters L."/>
            <person name="Mikhailova N."/>
            <person name="Davenport K."/>
            <person name="Kyrpides N."/>
            <person name="Mavromatis K."/>
            <person name="Pagani I."/>
            <person name="Ivanova N."/>
            <person name="Ovchinnikova G."/>
            <person name="Zeytun A."/>
            <person name="Detter J.C."/>
            <person name="Han C."/>
            <person name="Land M."/>
            <person name="Hauser L."/>
            <person name="Markowitz V."/>
            <person name="Cheng J.-F."/>
            <person name="Hugenholtz P."/>
            <person name="Woyke T."/>
            <person name="Wu D."/>
            <person name="Tindall B."/>
            <person name="Pomrenke H."/>
            <person name="Brambilla E."/>
            <person name="Klenk H.-P."/>
            <person name="Eisen J.A."/>
        </authorList>
    </citation>
    <scope>NUCLEOTIDE SEQUENCE [LARGE SCALE GENOMIC DNA]</scope>
    <source>
        <strain evidence="10">DSM 15883 / CIP 108006 / LMG 21964 / BA134</strain>
    </source>
</reference>
<dbReference type="Pfam" id="PF00152">
    <property type="entry name" value="tRNA-synt_2"/>
    <property type="match status" value="1"/>
</dbReference>
<dbReference type="Gene3D" id="2.40.50.140">
    <property type="entry name" value="Nucleic acid-binding proteins"/>
    <property type="match status" value="1"/>
</dbReference>
<dbReference type="NCBIfam" id="TIGR00457">
    <property type="entry name" value="asnS"/>
    <property type="match status" value="1"/>
</dbReference>
<dbReference type="STRING" id="866536.Belba_1914"/>
<dbReference type="Gene3D" id="3.30.930.10">
    <property type="entry name" value="Bira Bifunctional Protein, Domain 2"/>
    <property type="match status" value="1"/>
</dbReference>
<dbReference type="SUPFAM" id="SSF50249">
    <property type="entry name" value="Nucleic acid-binding proteins"/>
    <property type="match status" value="1"/>
</dbReference>
<keyword evidence="3 7" id="KW-0547">Nucleotide-binding</keyword>
<dbReference type="EC" id="6.1.1.22" evidence="7"/>
<dbReference type="KEGG" id="bbd:Belba_1914"/>
<dbReference type="InterPro" id="IPR012340">
    <property type="entry name" value="NA-bd_OB-fold"/>
</dbReference>
<dbReference type="InterPro" id="IPR006195">
    <property type="entry name" value="aa-tRNA-synth_II"/>
</dbReference>
<evidence type="ECO:0000256" key="2">
    <source>
        <dbReference type="ARBA" id="ARBA00022598"/>
    </source>
</evidence>
<comment type="catalytic activity">
    <reaction evidence="7">
        <text>tRNA(Asn) + L-asparagine + ATP = L-asparaginyl-tRNA(Asn) + AMP + diphosphate + H(+)</text>
        <dbReference type="Rhea" id="RHEA:11180"/>
        <dbReference type="Rhea" id="RHEA-COMP:9659"/>
        <dbReference type="Rhea" id="RHEA-COMP:9674"/>
        <dbReference type="ChEBI" id="CHEBI:15378"/>
        <dbReference type="ChEBI" id="CHEBI:30616"/>
        <dbReference type="ChEBI" id="CHEBI:33019"/>
        <dbReference type="ChEBI" id="CHEBI:58048"/>
        <dbReference type="ChEBI" id="CHEBI:78442"/>
        <dbReference type="ChEBI" id="CHEBI:78515"/>
        <dbReference type="ChEBI" id="CHEBI:456215"/>
        <dbReference type="EC" id="6.1.1.22"/>
    </reaction>
</comment>
<name>I3Z5I2_BELBD</name>
<organism evidence="9 10">
    <name type="scientific">Belliella baltica (strain DSM 15883 / CIP 108006 / LMG 21964 / BA134)</name>
    <dbReference type="NCBI Taxonomy" id="866536"/>
    <lineage>
        <taxon>Bacteria</taxon>
        <taxon>Pseudomonadati</taxon>
        <taxon>Bacteroidota</taxon>
        <taxon>Cytophagia</taxon>
        <taxon>Cytophagales</taxon>
        <taxon>Cyclobacteriaceae</taxon>
        <taxon>Belliella</taxon>
    </lineage>
</organism>
<dbReference type="PATRIC" id="fig|866536.3.peg.1974"/>
<evidence type="ECO:0000256" key="5">
    <source>
        <dbReference type="ARBA" id="ARBA00022917"/>
    </source>
</evidence>
<keyword evidence="6 7" id="KW-0030">Aminoacyl-tRNA synthetase</keyword>
<dbReference type="InterPro" id="IPR004522">
    <property type="entry name" value="Asn-tRNA-ligase"/>
</dbReference>
<dbReference type="PANTHER" id="PTHR22594:SF34">
    <property type="entry name" value="ASPARAGINE--TRNA LIGASE, MITOCHONDRIAL-RELATED"/>
    <property type="match status" value="1"/>
</dbReference>
<dbReference type="GO" id="GO:0006421">
    <property type="term" value="P:asparaginyl-tRNA aminoacylation"/>
    <property type="evidence" value="ECO:0007669"/>
    <property type="project" value="UniProtKB-UniRule"/>
</dbReference>
<comment type="subunit">
    <text evidence="7">Homodimer.</text>
</comment>
<keyword evidence="2 7" id="KW-0436">Ligase</keyword>
<sequence>MVFKFRKLDQIFDKKLIISFFCIPLVNPQKLGRAQELDLTKKVMAFNKRIKIKSLLESDFVGQEVTLMGWVRTKRSNKNVSFVALNDGSTINNYQVVADPTIIEEDILKKITTGTCIKITGQIVASQGAGQSSEISASFIEILGEADPEKYPLQPKKHSLEFLREIAHLRMRTNTFGAVFRVRHTLAYAVHKYFNDRGFFYIHTPIITASDAEGAGETFKVTTLDLKNPPLNEDGSINYKKDFFEREANLTVSGQLEGELAAMALAEIYTFGPTFRAENSNTTRHLAEFWMIEPEMAFYDAEDNQDLAEDFLQYVIRYALEHCQDDLAFLDKRAAEEEQSKKADQRSELGLMERLRFVTENKFERLTYTEAIDILRNSNPNKKKKFQYLIEEWGADLQSEHERFLVEKHFKKPVILTNYPKEIKSFYMRLNEDGKTVAAMDILFPGIGEIVGGSQREERLENLTARMEEMNIPQDEMWWYLDTRRFGATPHAGFGLGFERLVQFVTGMGNIRDVIAFPRTPGSAEF</sequence>
<proteinExistence type="inferred from homology"/>
<dbReference type="InterPro" id="IPR004365">
    <property type="entry name" value="NA-bd_OB_tRNA"/>
</dbReference>
<protein>
    <recommendedName>
        <fullName evidence="7">Asparagine--tRNA ligase</fullName>
        <ecNumber evidence="7">6.1.1.22</ecNumber>
    </recommendedName>
    <alternativeName>
        <fullName evidence="7">Asparaginyl-tRNA synthetase</fullName>
        <shortName evidence="7">AsnRS</shortName>
    </alternativeName>
</protein>
<dbReference type="InterPro" id="IPR045864">
    <property type="entry name" value="aa-tRNA-synth_II/BPL/LPL"/>
</dbReference>
<evidence type="ECO:0000256" key="1">
    <source>
        <dbReference type="ARBA" id="ARBA00008226"/>
    </source>
</evidence>
<evidence type="ECO:0000256" key="6">
    <source>
        <dbReference type="ARBA" id="ARBA00023146"/>
    </source>
</evidence>
<keyword evidence="4 7" id="KW-0067">ATP-binding</keyword>
<feature type="domain" description="Aminoacyl-transfer RNA synthetases class-II family profile" evidence="8">
    <location>
        <begin position="180"/>
        <end position="518"/>
    </location>
</feature>
<accession>I3Z5I2</accession>
<dbReference type="FunFam" id="3.30.930.10:FF:000016">
    <property type="entry name" value="Asparagine--tRNA ligase"/>
    <property type="match status" value="1"/>
</dbReference>
<keyword evidence="7" id="KW-0963">Cytoplasm</keyword>
<dbReference type="InterPro" id="IPR002312">
    <property type="entry name" value="Asp/Asn-tRNA-synth_IIb"/>
</dbReference>
<dbReference type="eggNOG" id="COG0017">
    <property type="taxonomic scope" value="Bacteria"/>
</dbReference>
<dbReference type="GO" id="GO:0003676">
    <property type="term" value="F:nucleic acid binding"/>
    <property type="evidence" value="ECO:0007669"/>
    <property type="project" value="InterPro"/>
</dbReference>
<evidence type="ECO:0000256" key="7">
    <source>
        <dbReference type="HAMAP-Rule" id="MF_00534"/>
    </source>
</evidence>
<dbReference type="HAMAP" id="MF_00534">
    <property type="entry name" value="Asn_tRNA_synth"/>
    <property type="match status" value="1"/>
</dbReference>
<dbReference type="GO" id="GO:0005524">
    <property type="term" value="F:ATP binding"/>
    <property type="evidence" value="ECO:0007669"/>
    <property type="project" value="UniProtKB-UniRule"/>
</dbReference>
<keyword evidence="10" id="KW-1185">Reference proteome</keyword>
<evidence type="ECO:0000313" key="10">
    <source>
        <dbReference type="Proteomes" id="UP000006050"/>
    </source>
</evidence>
<gene>
    <name evidence="7" type="primary">asnS</name>
    <name evidence="9" type="ordered locus">Belba_1914</name>
</gene>
<dbReference type="EMBL" id="CP003281">
    <property type="protein sequence ID" value="AFL84500.1"/>
    <property type="molecule type" value="Genomic_DNA"/>
</dbReference>
<evidence type="ECO:0000256" key="4">
    <source>
        <dbReference type="ARBA" id="ARBA00022840"/>
    </source>
</evidence>
<dbReference type="NCBIfam" id="NF003037">
    <property type="entry name" value="PRK03932.1"/>
    <property type="match status" value="1"/>
</dbReference>
<keyword evidence="5 7" id="KW-0648">Protein biosynthesis</keyword>
<dbReference type="CDD" id="cd00776">
    <property type="entry name" value="AsxRS_core"/>
    <property type="match status" value="1"/>
</dbReference>
<dbReference type="AlphaFoldDB" id="I3Z5I2"/>
<comment type="similarity">
    <text evidence="1 7">Belongs to the class-II aminoacyl-tRNA synthetase family.</text>
</comment>
<dbReference type="GO" id="GO:0005737">
    <property type="term" value="C:cytoplasm"/>
    <property type="evidence" value="ECO:0007669"/>
    <property type="project" value="UniProtKB-SubCell"/>
</dbReference>
<dbReference type="CDD" id="cd04318">
    <property type="entry name" value="EcAsnRS_like_N"/>
    <property type="match status" value="1"/>
</dbReference>
<dbReference type="SUPFAM" id="SSF55681">
    <property type="entry name" value="Class II aaRS and biotin synthetases"/>
    <property type="match status" value="1"/>
</dbReference>
<dbReference type="Pfam" id="PF01336">
    <property type="entry name" value="tRNA_anti-codon"/>
    <property type="match status" value="1"/>
</dbReference>
<evidence type="ECO:0000259" key="8">
    <source>
        <dbReference type="PROSITE" id="PS50862"/>
    </source>
</evidence>
<dbReference type="PROSITE" id="PS50862">
    <property type="entry name" value="AA_TRNA_LIGASE_II"/>
    <property type="match status" value="1"/>
</dbReference>